<name>A0A0D5C277_9ARCH</name>
<reference evidence="1 2" key="2">
    <citation type="journal article" date="2016" name="ISME J.">
        <title>Physiological and genomic characterization of two novel marine thaumarchaeal strains indicates niche differentiation.</title>
        <authorList>
            <person name="Bayer B."/>
            <person name="Vojvoda J."/>
            <person name="Offre P."/>
            <person name="Alves R.J."/>
            <person name="Elisabeth N.H."/>
            <person name="Garcia J.A."/>
            <person name="Volland J.M."/>
            <person name="Srivastava A."/>
            <person name="Schleper C."/>
            <person name="Herndl G.J."/>
        </authorList>
    </citation>
    <scope>NUCLEOTIDE SEQUENCE [LARGE SCALE GENOMIC DNA]</scope>
    <source>
        <strain evidence="1 2">NF5</strain>
    </source>
</reference>
<dbReference type="EMBL" id="CP011070">
    <property type="protein sequence ID" value="AJW70435.1"/>
    <property type="molecule type" value="Genomic_DNA"/>
</dbReference>
<gene>
    <name evidence="1" type="ORF">NADRNF5_0741</name>
</gene>
<dbReference type="Proteomes" id="UP000032408">
    <property type="component" value="Chromosome"/>
</dbReference>
<reference evidence="2" key="1">
    <citation type="submission" date="2015-03" db="EMBL/GenBank/DDBJ databases">
        <title>Characterization of two novel Thaumarchaeota isolated from the Northern Adriatic Sea.</title>
        <authorList>
            <person name="Bayer B."/>
            <person name="Vojvoda J."/>
            <person name="Offre P."/>
            <person name="Srivastava A."/>
            <person name="Elisabeth N."/>
            <person name="Garcia J.A.L."/>
            <person name="Schleper C."/>
            <person name="Herndl G.J."/>
        </authorList>
    </citation>
    <scope>NUCLEOTIDE SEQUENCE [LARGE SCALE GENOMIC DNA]</scope>
    <source>
        <strain evidence="2">NF5</strain>
    </source>
</reference>
<evidence type="ECO:0000313" key="1">
    <source>
        <dbReference type="EMBL" id="AJW70435.1"/>
    </source>
</evidence>
<proteinExistence type="predicted"/>
<evidence type="ECO:0000313" key="2">
    <source>
        <dbReference type="Proteomes" id="UP000032408"/>
    </source>
</evidence>
<protein>
    <submittedName>
        <fullName evidence="1">Uncharacterized protein</fullName>
    </submittedName>
</protein>
<keyword evidence="2" id="KW-1185">Reference proteome</keyword>
<sequence length="95" mass="10515">MRIEYKLLENMAKIKVRSGRGTGTIEVDEDASKWSGSDFKKIQAARKEASKDKYVTVGRGTGKIKFGDIASTKTTDTKGMWVSSGRGTGRRQLKK</sequence>
<organism evidence="1 2">
    <name type="scientific">Nitrosopumilus adriaticus</name>
    <dbReference type="NCBI Taxonomy" id="1580092"/>
    <lineage>
        <taxon>Archaea</taxon>
        <taxon>Nitrososphaerota</taxon>
        <taxon>Nitrososphaeria</taxon>
        <taxon>Nitrosopumilales</taxon>
        <taxon>Nitrosopumilaceae</taxon>
        <taxon>Nitrosopumilus</taxon>
    </lineage>
</organism>
<dbReference type="HOGENOM" id="CLU_191157_0_0_2"/>
<accession>A0A0D5C277</accession>
<dbReference type="KEGG" id="nin:NADRNF5_0741"/>
<dbReference type="AlphaFoldDB" id="A0A0D5C277"/>